<evidence type="ECO:0000256" key="4">
    <source>
        <dbReference type="ARBA" id="ARBA00022837"/>
    </source>
</evidence>
<feature type="signal peptide" evidence="5">
    <location>
        <begin position="1"/>
        <end position="19"/>
    </location>
</feature>
<evidence type="ECO:0000313" key="8">
    <source>
        <dbReference type="Proteomes" id="UP000366872"/>
    </source>
</evidence>
<keyword evidence="5" id="KW-0732">Signal</keyword>
<dbReference type="Pfam" id="PF00884">
    <property type="entry name" value="Sulfatase"/>
    <property type="match status" value="1"/>
</dbReference>
<dbReference type="PROSITE" id="PS51257">
    <property type="entry name" value="PROKAR_LIPOPROTEIN"/>
    <property type="match status" value="1"/>
</dbReference>
<dbReference type="CDD" id="cd16143">
    <property type="entry name" value="ARS_like"/>
    <property type="match status" value="1"/>
</dbReference>
<dbReference type="InterPro" id="IPR017850">
    <property type="entry name" value="Alkaline_phosphatase_core_sf"/>
</dbReference>
<dbReference type="InterPro" id="IPR050738">
    <property type="entry name" value="Sulfatase"/>
</dbReference>
<evidence type="ECO:0000313" key="7">
    <source>
        <dbReference type="EMBL" id="VGO14120.1"/>
    </source>
</evidence>
<keyword evidence="8" id="KW-1185">Reference proteome</keyword>
<evidence type="ECO:0000256" key="5">
    <source>
        <dbReference type="SAM" id="SignalP"/>
    </source>
</evidence>
<keyword evidence="3" id="KW-0378">Hydrolase</keyword>
<dbReference type="PANTHER" id="PTHR42693:SF53">
    <property type="entry name" value="ENDO-4-O-SULFATASE"/>
    <property type="match status" value="1"/>
</dbReference>
<dbReference type="SUPFAM" id="SSF53649">
    <property type="entry name" value="Alkaline phosphatase-like"/>
    <property type="match status" value="1"/>
</dbReference>
<keyword evidence="4" id="KW-0106">Calcium</keyword>
<feature type="chain" id="PRO_5028988192" evidence="5">
    <location>
        <begin position="20"/>
        <end position="507"/>
    </location>
</feature>
<proteinExistence type="inferred from homology"/>
<evidence type="ECO:0000256" key="1">
    <source>
        <dbReference type="ARBA" id="ARBA00008779"/>
    </source>
</evidence>
<dbReference type="GO" id="GO:0004065">
    <property type="term" value="F:arylsulfatase activity"/>
    <property type="evidence" value="ECO:0007669"/>
    <property type="project" value="TreeGrafter"/>
</dbReference>
<dbReference type="PROSITE" id="PS00523">
    <property type="entry name" value="SULFATASE_1"/>
    <property type="match status" value="1"/>
</dbReference>
<evidence type="ECO:0000256" key="3">
    <source>
        <dbReference type="ARBA" id="ARBA00022801"/>
    </source>
</evidence>
<dbReference type="InterPro" id="IPR024607">
    <property type="entry name" value="Sulfatase_CS"/>
</dbReference>
<dbReference type="Gene3D" id="3.40.720.10">
    <property type="entry name" value="Alkaline Phosphatase, subunit A"/>
    <property type="match status" value="1"/>
</dbReference>
<dbReference type="GO" id="GO:0046872">
    <property type="term" value="F:metal ion binding"/>
    <property type="evidence" value="ECO:0007669"/>
    <property type="project" value="UniProtKB-KW"/>
</dbReference>
<protein>
    <submittedName>
        <fullName evidence="7">Arylsulfatase</fullName>
    </submittedName>
</protein>
<dbReference type="Proteomes" id="UP000366872">
    <property type="component" value="Unassembled WGS sequence"/>
</dbReference>
<dbReference type="PANTHER" id="PTHR42693">
    <property type="entry name" value="ARYLSULFATASE FAMILY MEMBER"/>
    <property type="match status" value="1"/>
</dbReference>
<dbReference type="Gene3D" id="3.30.1120.10">
    <property type="match status" value="1"/>
</dbReference>
<sequence length="507" mass="56080">MMKKSILYAVLACACATFAADKPNVLILYADDMGFGDLGANNPDSKIPTPNLDQLASEGMRFTDGHSSSGICTPSRFALLTGQHHWRRFHGIVNAFGESVFEPDDFTLAKMFKSKGYSTAAVGKWHLGWDWNASKRENVPSETVGEGKKKKKAFKPEAFDWSKPVTGGPLDQGFDYYFGDGTINFPPYCFIENDRVVEAPSVMMDTKLFKKIPEGSWEFRPGPMVDGWDPYQVLPSLADKAVAWIGKQKKDQPFFLYFAFPSPHAPIIPNDEYRGKSEAGPYGDFVFETDAMAGKILQALEQGGFSDNTIVVFTADNGPEKYAYERLQKYGHWSSGKQRGLKRDVWEGGHRVPFVIKWPGRVQGGSTSSETVSQVDLAATLAAEIGYDLTAKEAIDSYDLAPVLDGKELKQPLREATVQNTYDSAFALRKGDWMLIDAKSGEHSKSPGWFNEARGYGKDGTPGLLYNLAKDPAQHENLYASHPEKVAQMKALLERYKGGEGCAPHAK</sequence>
<comment type="similarity">
    <text evidence="1">Belongs to the sulfatase family.</text>
</comment>
<dbReference type="PROSITE" id="PS00149">
    <property type="entry name" value="SULFATASE_2"/>
    <property type="match status" value="1"/>
</dbReference>
<name>A0A6C2U2C2_PONDE</name>
<organism evidence="7 8">
    <name type="scientific">Pontiella desulfatans</name>
    <dbReference type="NCBI Taxonomy" id="2750659"/>
    <lineage>
        <taxon>Bacteria</taxon>
        <taxon>Pseudomonadati</taxon>
        <taxon>Kiritimatiellota</taxon>
        <taxon>Kiritimatiellia</taxon>
        <taxon>Kiritimatiellales</taxon>
        <taxon>Pontiellaceae</taxon>
        <taxon>Pontiella</taxon>
    </lineage>
</organism>
<dbReference type="AlphaFoldDB" id="A0A6C2U2C2"/>
<evidence type="ECO:0000256" key="2">
    <source>
        <dbReference type="ARBA" id="ARBA00022723"/>
    </source>
</evidence>
<gene>
    <name evidence="7" type="primary">atsA_184</name>
    <name evidence="7" type="ORF">PDESU_02679</name>
</gene>
<feature type="domain" description="Sulfatase N-terminal" evidence="6">
    <location>
        <begin position="23"/>
        <end position="383"/>
    </location>
</feature>
<dbReference type="InterPro" id="IPR000917">
    <property type="entry name" value="Sulfatase_N"/>
</dbReference>
<accession>A0A6C2U2C2</accession>
<keyword evidence="2" id="KW-0479">Metal-binding</keyword>
<reference evidence="7 8" key="1">
    <citation type="submission" date="2019-04" db="EMBL/GenBank/DDBJ databases">
        <authorList>
            <person name="Van Vliet M D."/>
        </authorList>
    </citation>
    <scope>NUCLEOTIDE SEQUENCE [LARGE SCALE GENOMIC DNA]</scope>
    <source>
        <strain evidence="7 8">F1</strain>
    </source>
</reference>
<dbReference type="EMBL" id="CAAHFG010000001">
    <property type="protein sequence ID" value="VGO14120.1"/>
    <property type="molecule type" value="Genomic_DNA"/>
</dbReference>
<evidence type="ECO:0000259" key="6">
    <source>
        <dbReference type="Pfam" id="PF00884"/>
    </source>
</evidence>